<dbReference type="Proteomes" id="UP000269669">
    <property type="component" value="Unassembled WGS sequence"/>
</dbReference>
<evidence type="ECO:0000313" key="1">
    <source>
        <dbReference type="EMBL" id="RSL16282.1"/>
    </source>
</evidence>
<dbReference type="EMBL" id="RSDW01000001">
    <property type="protein sequence ID" value="RSL16282.1"/>
    <property type="molecule type" value="Genomic_DNA"/>
</dbReference>
<keyword evidence="2" id="KW-1185">Reference proteome</keyword>
<evidence type="ECO:0000313" key="2">
    <source>
        <dbReference type="Proteomes" id="UP000269669"/>
    </source>
</evidence>
<gene>
    <name evidence="1" type="ORF">EDE15_1793</name>
</gene>
<dbReference type="OrthoDB" id="9942255at2"/>
<proteinExistence type="predicted"/>
<name>A0A3R9NXU0_9BACT</name>
<accession>A0A3R9NXU0</accession>
<dbReference type="RefSeq" id="WP_125484915.1">
    <property type="nucleotide sequence ID" value="NZ_RSDW01000001.1"/>
</dbReference>
<organism evidence="1 2">
    <name type="scientific">Edaphobacter aggregans</name>
    <dbReference type="NCBI Taxonomy" id="570835"/>
    <lineage>
        <taxon>Bacteria</taxon>
        <taxon>Pseudomonadati</taxon>
        <taxon>Acidobacteriota</taxon>
        <taxon>Terriglobia</taxon>
        <taxon>Terriglobales</taxon>
        <taxon>Acidobacteriaceae</taxon>
        <taxon>Edaphobacter</taxon>
    </lineage>
</organism>
<sequence length="213" mass="23444">MSCYDQGAVEVSATNFVQSLHYTFGQTSLIVTISLSAIENFAGPGFAAAYFIAVKQVGLPVEQFPTDGGIFVGPAQIRKDDLTDVFGVLWTANCGAKAVVNFFAWPRVNNISADPSTHTAQSPRRERVLDVAQQMVVTLYEPHSGYVKHRHLVTMFAGGRVVSEEEAIETANKEALRFGHLAAELKMKVSSDYEYIRHCNRIDLNTGEFVRPA</sequence>
<reference evidence="1 2" key="1">
    <citation type="submission" date="2018-12" db="EMBL/GenBank/DDBJ databases">
        <title>Sequencing of bacterial isolates from soil warming experiment in Harvard Forest, Massachusetts, USA.</title>
        <authorList>
            <person name="Deangelis K."/>
        </authorList>
    </citation>
    <scope>NUCLEOTIDE SEQUENCE [LARGE SCALE GENOMIC DNA]</scope>
    <source>
        <strain evidence="1 2">EB153</strain>
    </source>
</reference>
<dbReference type="AlphaFoldDB" id="A0A3R9NXU0"/>
<protein>
    <submittedName>
        <fullName evidence="1">Uncharacterized protein</fullName>
    </submittedName>
</protein>
<comment type="caution">
    <text evidence="1">The sequence shown here is derived from an EMBL/GenBank/DDBJ whole genome shotgun (WGS) entry which is preliminary data.</text>
</comment>